<dbReference type="InterPro" id="IPR002178">
    <property type="entry name" value="PTS_EIIA_type-2_dom"/>
</dbReference>
<reference evidence="2 3" key="1">
    <citation type="submission" date="2006-02" db="EMBL/GenBank/DDBJ databases">
        <authorList>
            <person name="Amann R."/>
            <person name="Ferriera S."/>
            <person name="Johnson J."/>
            <person name="Kravitz S."/>
            <person name="Halpern A."/>
            <person name="Remington K."/>
            <person name="Beeson K."/>
            <person name="Tran B."/>
            <person name="Rogers Y.-H."/>
            <person name="Friedman R."/>
            <person name="Venter J.C."/>
        </authorList>
    </citation>
    <scope>NUCLEOTIDE SEQUENCE [LARGE SCALE GENOMIC DNA]</scope>
    <source>
        <strain evidence="2 3">DSM 3645</strain>
    </source>
</reference>
<comment type="caution">
    <text evidence="2">The sequence shown here is derived from an EMBL/GenBank/DDBJ whole genome shotgun (WGS) entry which is preliminary data.</text>
</comment>
<protein>
    <submittedName>
        <fullName evidence="2">Probable PTS system, fructose-specific IIABC component</fullName>
    </submittedName>
</protein>
<dbReference type="Proteomes" id="UP000004358">
    <property type="component" value="Unassembled WGS sequence"/>
</dbReference>
<dbReference type="AlphaFoldDB" id="A4A2C5"/>
<feature type="domain" description="PTS EIIA type-2" evidence="1">
    <location>
        <begin position="97"/>
        <end position="242"/>
    </location>
</feature>
<evidence type="ECO:0000313" key="3">
    <source>
        <dbReference type="Proteomes" id="UP000004358"/>
    </source>
</evidence>
<dbReference type="GO" id="GO:0030295">
    <property type="term" value="F:protein kinase activator activity"/>
    <property type="evidence" value="ECO:0007669"/>
    <property type="project" value="TreeGrafter"/>
</dbReference>
<dbReference type="eggNOG" id="COG1762">
    <property type="taxonomic scope" value="Bacteria"/>
</dbReference>
<dbReference type="PROSITE" id="PS51094">
    <property type="entry name" value="PTS_EIIA_TYPE_2"/>
    <property type="match status" value="1"/>
</dbReference>
<name>A4A2C5_9BACT</name>
<proteinExistence type="predicted"/>
<dbReference type="Gene3D" id="3.40.930.10">
    <property type="entry name" value="Mannitol-specific EII, Chain A"/>
    <property type="match status" value="1"/>
</dbReference>
<accession>A4A2C5</accession>
<dbReference type="InterPro" id="IPR016152">
    <property type="entry name" value="PTrfase/Anion_transptr"/>
</dbReference>
<dbReference type="InterPro" id="IPR051541">
    <property type="entry name" value="PTS_SugarTrans_NitroReg"/>
</dbReference>
<evidence type="ECO:0000313" key="2">
    <source>
        <dbReference type="EMBL" id="EAQ77091.1"/>
    </source>
</evidence>
<dbReference type="EMBL" id="AANZ01000043">
    <property type="protein sequence ID" value="EAQ77091.1"/>
    <property type="molecule type" value="Genomic_DNA"/>
</dbReference>
<dbReference type="HOGENOM" id="CLU_072531_1_0_0"/>
<dbReference type="SUPFAM" id="SSF55804">
    <property type="entry name" value="Phoshotransferase/anion transport protein"/>
    <property type="match status" value="1"/>
</dbReference>
<sequence length="246" mass="27397">MECPQTPFWVLPMASQDFDIDQLAAYLHLTPPQVEKLANRGTVPGRKVAGQWRFSQADIHHWLEDRIGLSDEAELVQVESVLDRSGSSDDEVVSIADMLRPETIKTPLMGKSPRKIISELCELAAEAQLLWDPAKMSDAVLTRENMHTTALDNGVALLHPRRPLPDIISEGFLCLGRTYQGVPFGGSRGILTDVFFLIASVDDRSHLRTLARLSRVISDSAFYTKLRDAADPIATIEMIAEFEEDL</sequence>
<organism evidence="2 3">
    <name type="scientific">Blastopirellula marina DSM 3645</name>
    <dbReference type="NCBI Taxonomy" id="314230"/>
    <lineage>
        <taxon>Bacteria</taxon>
        <taxon>Pseudomonadati</taxon>
        <taxon>Planctomycetota</taxon>
        <taxon>Planctomycetia</taxon>
        <taxon>Pirellulales</taxon>
        <taxon>Pirellulaceae</taxon>
        <taxon>Blastopirellula</taxon>
    </lineage>
</organism>
<gene>
    <name evidence="2" type="ORF">DSM3645_25694</name>
</gene>
<dbReference type="Pfam" id="PF00359">
    <property type="entry name" value="PTS_EIIA_2"/>
    <property type="match status" value="1"/>
</dbReference>
<dbReference type="PANTHER" id="PTHR47738">
    <property type="entry name" value="PTS SYSTEM FRUCTOSE-LIKE EIIA COMPONENT-RELATED"/>
    <property type="match status" value="1"/>
</dbReference>
<dbReference type="Pfam" id="PF12728">
    <property type="entry name" value="HTH_17"/>
    <property type="match status" value="1"/>
</dbReference>
<dbReference type="InterPro" id="IPR041657">
    <property type="entry name" value="HTH_17"/>
</dbReference>
<dbReference type="PANTHER" id="PTHR47738:SF1">
    <property type="entry name" value="NITROGEN REGULATORY PROTEIN"/>
    <property type="match status" value="1"/>
</dbReference>
<dbReference type="STRING" id="314230.DSM3645_25694"/>
<dbReference type="OrthoDB" id="289331at2"/>
<evidence type="ECO:0000259" key="1">
    <source>
        <dbReference type="PROSITE" id="PS51094"/>
    </source>
</evidence>